<dbReference type="Proteomes" id="UP000735302">
    <property type="component" value="Unassembled WGS sequence"/>
</dbReference>
<reference evidence="2 3" key="1">
    <citation type="journal article" date="2021" name="Elife">
        <title>Chloroplast acquisition without the gene transfer in kleptoplastic sea slugs, Plakobranchus ocellatus.</title>
        <authorList>
            <person name="Maeda T."/>
            <person name="Takahashi S."/>
            <person name="Yoshida T."/>
            <person name="Shimamura S."/>
            <person name="Takaki Y."/>
            <person name="Nagai Y."/>
            <person name="Toyoda A."/>
            <person name="Suzuki Y."/>
            <person name="Arimoto A."/>
            <person name="Ishii H."/>
            <person name="Satoh N."/>
            <person name="Nishiyama T."/>
            <person name="Hasebe M."/>
            <person name="Maruyama T."/>
            <person name="Minagawa J."/>
            <person name="Obokata J."/>
            <person name="Shigenobu S."/>
        </authorList>
    </citation>
    <scope>NUCLEOTIDE SEQUENCE [LARGE SCALE GENOMIC DNA]</scope>
</reference>
<evidence type="ECO:0000313" key="3">
    <source>
        <dbReference type="Proteomes" id="UP000735302"/>
    </source>
</evidence>
<feature type="compositionally biased region" description="Basic residues" evidence="1">
    <location>
        <begin position="190"/>
        <end position="206"/>
    </location>
</feature>
<accession>A0AAV4A1Z7</accession>
<evidence type="ECO:0000256" key="1">
    <source>
        <dbReference type="SAM" id="MobiDB-lite"/>
    </source>
</evidence>
<evidence type="ECO:0000313" key="2">
    <source>
        <dbReference type="EMBL" id="GFO02196.1"/>
    </source>
</evidence>
<protein>
    <submittedName>
        <fullName evidence="2">Uncharacterized protein</fullName>
    </submittedName>
</protein>
<gene>
    <name evidence="2" type="ORF">PoB_002870100</name>
</gene>
<name>A0AAV4A1Z7_9GAST</name>
<keyword evidence="3" id="KW-1185">Reference proteome</keyword>
<feature type="compositionally biased region" description="Low complexity" evidence="1">
    <location>
        <begin position="151"/>
        <end position="178"/>
    </location>
</feature>
<sequence>MYPNATLGLMPFVKPAHKRQAAKKSKMDKADLMKTKASDMKTYKVVLRDRNGFIYTYIIQADPTSNSNPVLCSSTVAAPKNFVGDAAAASKHFASSLPNIQRVITNSPESRRHSSCLGLAAPQEDLTKMGEGEKKGVFNWLGRFMKKLKTSKSPTSSSSSSSSLSSSSSSSSLSSFKSGKAVAGCPSGLKSKRKPKANPPRKRQRKISAMSNLDPIQESPEEEDTDSDSYTHESSSDLNLSDS</sequence>
<proteinExistence type="predicted"/>
<dbReference type="AlphaFoldDB" id="A0AAV4A1Z7"/>
<organism evidence="2 3">
    <name type="scientific">Plakobranchus ocellatus</name>
    <dbReference type="NCBI Taxonomy" id="259542"/>
    <lineage>
        <taxon>Eukaryota</taxon>
        <taxon>Metazoa</taxon>
        <taxon>Spiralia</taxon>
        <taxon>Lophotrochozoa</taxon>
        <taxon>Mollusca</taxon>
        <taxon>Gastropoda</taxon>
        <taxon>Heterobranchia</taxon>
        <taxon>Euthyneura</taxon>
        <taxon>Panpulmonata</taxon>
        <taxon>Sacoglossa</taxon>
        <taxon>Placobranchoidea</taxon>
        <taxon>Plakobranchidae</taxon>
        <taxon>Plakobranchus</taxon>
    </lineage>
</organism>
<feature type="region of interest" description="Disordered" evidence="1">
    <location>
        <begin position="149"/>
        <end position="243"/>
    </location>
</feature>
<dbReference type="EMBL" id="BLXT01003576">
    <property type="protein sequence ID" value="GFO02196.1"/>
    <property type="molecule type" value="Genomic_DNA"/>
</dbReference>
<comment type="caution">
    <text evidence="2">The sequence shown here is derived from an EMBL/GenBank/DDBJ whole genome shotgun (WGS) entry which is preliminary data.</text>
</comment>